<protein>
    <submittedName>
        <fullName evidence="1">Uncharacterized protein</fullName>
    </submittedName>
</protein>
<dbReference type="EMBL" id="LR796595">
    <property type="protein sequence ID" value="CAB4153508.1"/>
    <property type="molecule type" value="Genomic_DNA"/>
</dbReference>
<gene>
    <name evidence="1" type="ORF">UFOVP638_4</name>
</gene>
<reference evidence="1" key="1">
    <citation type="submission" date="2020-04" db="EMBL/GenBank/DDBJ databases">
        <authorList>
            <person name="Chiriac C."/>
            <person name="Salcher M."/>
            <person name="Ghai R."/>
            <person name="Kavagutti S V."/>
        </authorList>
    </citation>
    <scope>NUCLEOTIDE SEQUENCE</scope>
</reference>
<organism evidence="1">
    <name type="scientific">uncultured Caudovirales phage</name>
    <dbReference type="NCBI Taxonomy" id="2100421"/>
    <lineage>
        <taxon>Viruses</taxon>
        <taxon>Duplodnaviria</taxon>
        <taxon>Heunggongvirae</taxon>
        <taxon>Uroviricota</taxon>
        <taxon>Caudoviricetes</taxon>
        <taxon>Peduoviridae</taxon>
        <taxon>Maltschvirus</taxon>
        <taxon>Maltschvirus maltsch</taxon>
    </lineage>
</organism>
<name>A0A6J5N419_9CAUD</name>
<proteinExistence type="predicted"/>
<accession>A0A6J5N419</accession>
<evidence type="ECO:0000313" key="1">
    <source>
        <dbReference type="EMBL" id="CAB4153508.1"/>
    </source>
</evidence>
<sequence>MTFAEFQIRLFAYKRMELREWEKVRQIAWSAFIAPHQDPKKLPKSIDKFMSLGNNNIKKGVGIEQKENFLKAYKEYLNQKKNG</sequence>